<reference evidence="3 4" key="1">
    <citation type="submission" date="2017-03" db="EMBL/GenBank/DDBJ databases">
        <title>Genomes of endolithic fungi from Antarctica.</title>
        <authorList>
            <person name="Coleine C."/>
            <person name="Masonjones S."/>
            <person name="Stajich J.E."/>
        </authorList>
    </citation>
    <scope>NUCLEOTIDE SEQUENCE [LARGE SCALE GENOMIC DNA]</scope>
    <source>
        <strain evidence="3 4">CCFEE 6315</strain>
    </source>
</reference>
<dbReference type="AlphaFoldDB" id="A0A4U0TUT1"/>
<dbReference type="PANTHER" id="PTHR43669:SF3">
    <property type="entry name" value="ALCOHOL DEHYDROGENASE, PUTATIVE (AFU_ORTHOLOGUE AFUA_3G03445)-RELATED"/>
    <property type="match status" value="1"/>
</dbReference>
<comment type="caution">
    <text evidence="3">The sequence shown here is derived from an EMBL/GenBank/DDBJ whole genome shotgun (WGS) entry which is preliminary data.</text>
</comment>
<dbReference type="GO" id="GO:0016491">
    <property type="term" value="F:oxidoreductase activity"/>
    <property type="evidence" value="ECO:0007669"/>
    <property type="project" value="UniProtKB-KW"/>
</dbReference>
<dbReference type="EMBL" id="NAJL01000031">
    <property type="protein sequence ID" value="TKA26004.1"/>
    <property type="molecule type" value="Genomic_DNA"/>
</dbReference>
<dbReference type="Gene3D" id="3.40.50.720">
    <property type="entry name" value="NAD(P)-binding Rossmann-like Domain"/>
    <property type="match status" value="1"/>
</dbReference>
<evidence type="ECO:0008006" key="5">
    <source>
        <dbReference type="Google" id="ProtNLM"/>
    </source>
</evidence>
<comment type="similarity">
    <text evidence="1">Belongs to the short-chain dehydrogenases/reductases (SDR) family.</text>
</comment>
<dbReference type="SUPFAM" id="SSF51735">
    <property type="entry name" value="NAD(P)-binding Rossmann-fold domains"/>
    <property type="match status" value="1"/>
</dbReference>
<evidence type="ECO:0000313" key="4">
    <source>
        <dbReference type="Proteomes" id="UP000308549"/>
    </source>
</evidence>
<dbReference type="OrthoDB" id="5336600at2759"/>
<gene>
    <name evidence="3" type="ORF">B0A50_05516</name>
</gene>
<proteinExistence type="inferred from homology"/>
<dbReference type="InterPro" id="IPR002347">
    <property type="entry name" value="SDR_fam"/>
</dbReference>
<sequence length="230" mass="25180">MPGKTLLVIGSGSGIGVHTATAFSVRGFTHIALVSRNPTRLEKDWNQVLEAVQERGYSCQVKTWACDCSDLAALNATLKEIEGFGTLECVLFNAARVAGSPPLEESIEMIEKDFRTTNLALYATAQWAIPLLKQAPASNSPSLFVTSTTSLYKEPVPDLVSLSMVKSAQRALVLSLHAKYGSEVHVGLLSIGGVVAPEKKNLSPENIADMAWELYQQRRESWQREMEIEE</sequence>
<name>A0A4U0TUT1_9PEZI</name>
<evidence type="ECO:0000313" key="3">
    <source>
        <dbReference type="EMBL" id="TKA26004.1"/>
    </source>
</evidence>
<dbReference type="PANTHER" id="PTHR43669">
    <property type="entry name" value="5-KETO-D-GLUCONATE 5-REDUCTASE"/>
    <property type="match status" value="1"/>
</dbReference>
<protein>
    <recommendedName>
        <fullName evidence="5">NAD(P)-binding protein</fullName>
    </recommendedName>
</protein>
<dbReference type="Proteomes" id="UP000308549">
    <property type="component" value="Unassembled WGS sequence"/>
</dbReference>
<evidence type="ECO:0000256" key="1">
    <source>
        <dbReference type="ARBA" id="ARBA00006484"/>
    </source>
</evidence>
<organism evidence="3 4">
    <name type="scientific">Salinomyces thailandicus</name>
    <dbReference type="NCBI Taxonomy" id="706561"/>
    <lineage>
        <taxon>Eukaryota</taxon>
        <taxon>Fungi</taxon>
        <taxon>Dikarya</taxon>
        <taxon>Ascomycota</taxon>
        <taxon>Pezizomycotina</taxon>
        <taxon>Dothideomycetes</taxon>
        <taxon>Dothideomycetidae</taxon>
        <taxon>Mycosphaerellales</taxon>
        <taxon>Teratosphaeriaceae</taxon>
        <taxon>Salinomyces</taxon>
    </lineage>
</organism>
<keyword evidence="2" id="KW-0560">Oxidoreductase</keyword>
<keyword evidence="4" id="KW-1185">Reference proteome</keyword>
<dbReference type="Pfam" id="PF00106">
    <property type="entry name" value="adh_short"/>
    <property type="match status" value="1"/>
</dbReference>
<dbReference type="InterPro" id="IPR036291">
    <property type="entry name" value="NAD(P)-bd_dom_sf"/>
</dbReference>
<evidence type="ECO:0000256" key="2">
    <source>
        <dbReference type="ARBA" id="ARBA00023002"/>
    </source>
</evidence>
<accession>A0A4U0TUT1</accession>